<organism evidence="1 2">
    <name type="scientific">Helicobacter cinaedi CCUG 18818 = ATCC BAA-847</name>
    <dbReference type="NCBI Taxonomy" id="537971"/>
    <lineage>
        <taxon>Bacteria</taxon>
        <taxon>Pseudomonadati</taxon>
        <taxon>Campylobacterota</taxon>
        <taxon>Epsilonproteobacteria</taxon>
        <taxon>Campylobacterales</taxon>
        <taxon>Helicobacteraceae</taxon>
        <taxon>Helicobacter</taxon>
    </lineage>
</organism>
<gene>
    <name evidence="1" type="ORF">HCCG_00843</name>
</gene>
<name>A0ABN0B9P9_9HELI</name>
<reference evidence="2" key="1">
    <citation type="journal article" date="2014" name="Genome Announc.">
        <title>Draft genome sequences of six enterohepatic helicobacter species isolated from humans and one from rhesus macaques.</title>
        <authorList>
            <person name="Shen Z."/>
            <person name="Sheh A."/>
            <person name="Young S.K."/>
            <person name="Abouelliel A."/>
            <person name="Ward D.V."/>
            <person name="Earl A.M."/>
            <person name="Fox J.G."/>
        </authorList>
    </citation>
    <scope>NUCLEOTIDE SEQUENCE [LARGE SCALE GENOMIC DNA]</scope>
    <source>
        <strain evidence="2">CCUG 18818</strain>
    </source>
</reference>
<dbReference type="Gene3D" id="2.40.160.20">
    <property type="match status" value="1"/>
</dbReference>
<dbReference type="SUPFAM" id="SSF56925">
    <property type="entry name" value="OMPA-like"/>
    <property type="match status" value="1"/>
</dbReference>
<sequence length="235" mass="25852">MKIYLLGLESRPLFTKGERVKKLAFVLCGFFFLSIAQADEMAGQNKFMIGASGSFGFMDRSSEYFNNQGFEIDQFDGDKSLSGFGGSARLGYDVYFKPTQAIRIYADYIGASFNKDEILGRMNLNHIGVNVDYYHYDFASGFGVFTGAGAVYNMGKTNLGNIDGIGVGFNVGGAYVINDYVELELRMKFILAEYFNNKAVNPVKLPNGAGAGTITAQNLDLDAPMYLMLGLNVRF</sequence>
<dbReference type="Proteomes" id="UP000005755">
    <property type="component" value="Unassembled WGS sequence"/>
</dbReference>
<dbReference type="EMBL" id="DS990391">
    <property type="protein sequence ID" value="EFR46297.1"/>
    <property type="molecule type" value="Genomic_DNA"/>
</dbReference>
<protein>
    <recommendedName>
        <fullName evidence="3">Outer membrane protein</fullName>
    </recommendedName>
</protein>
<accession>A0ABN0B9P9</accession>
<evidence type="ECO:0000313" key="1">
    <source>
        <dbReference type="EMBL" id="EFR46297.1"/>
    </source>
</evidence>
<evidence type="ECO:0008006" key="3">
    <source>
        <dbReference type="Google" id="ProtNLM"/>
    </source>
</evidence>
<keyword evidence="2" id="KW-1185">Reference proteome</keyword>
<dbReference type="InterPro" id="IPR011250">
    <property type="entry name" value="OMP/PagP_B-barrel"/>
</dbReference>
<evidence type="ECO:0000313" key="2">
    <source>
        <dbReference type="Proteomes" id="UP000005755"/>
    </source>
</evidence>
<proteinExistence type="predicted"/>